<dbReference type="KEGG" id="srd:SD10_08105"/>
<dbReference type="AlphaFoldDB" id="A0A0E3ZV19"/>
<dbReference type="STRING" id="1379870.SD10_08105"/>
<protein>
    <recommendedName>
        <fullName evidence="3">Lipoprotein</fullName>
    </recommendedName>
</protein>
<dbReference type="HOGENOM" id="CLU_2636252_0_0_10"/>
<keyword evidence="2" id="KW-1185">Reference proteome</keyword>
<sequence length="77" mass="8870">MKAFTIILFLFSLFGCHKNPLVPQEVKATLTGYLVSPDDCNSGLVMYMLQKGAFLKRLYFSEITNKCHKRESFVLYL</sequence>
<evidence type="ECO:0008006" key="3">
    <source>
        <dbReference type="Google" id="ProtNLM"/>
    </source>
</evidence>
<proteinExistence type="predicted"/>
<accession>A0A0E3ZV19</accession>
<evidence type="ECO:0000313" key="1">
    <source>
        <dbReference type="EMBL" id="AKD54868.1"/>
    </source>
</evidence>
<dbReference type="Proteomes" id="UP000033054">
    <property type="component" value="Chromosome"/>
</dbReference>
<name>A0A0E3ZV19_9BACT</name>
<reference evidence="1 2" key="1">
    <citation type="journal article" date="2014" name="Curr. Microbiol.">
        <title>Spirosoma radiotolerans sp. nov., a gamma-radiation-resistant bacterium isolated from gamma ray-irradiated soil.</title>
        <authorList>
            <person name="Lee J.J."/>
            <person name="Srinivasan S."/>
            <person name="Lim S."/>
            <person name="Joe M."/>
            <person name="Im S."/>
            <person name="Bae S.I."/>
            <person name="Park K.R."/>
            <person name="Han J.H."/>
            <person name="Park S.H."/>
            <person name="Joo B.M."/>
            <person name="Park S.J."/>
            <person name="Kim M.K."/>
        </authorList>
    </citation>
    <scope>NUCLEOTIDE SEQUENCE [LARGE SCALE GENOMIC DNA]</scope>
    <source>
        <strain evidence="1 2">DG5A</strain>
    </source>
</reference>
<dbReference type="PROSITE" id="PS51257">
    <property type="entry name" value="PROKAR_LIPOPROTEIN"/>
    <property type="match status" value="1"/>
</dbReference>
<dbReference type="PATRIC" id="fig|1379870.5.peg.1765"/>
<organism evidence="1 2">
    <name type="scientific">Spirosoma radiotolerans</name>
    <dbReference type="NCBI Taxonomy" id="1379870"/>
    <lineage>
        <taxon>Bacteria</taxon>
        <taxon>Pseudomonadati</taxon>
        <taxon>Bacteroidota</taxon>
        <taxon>Cytophagia</taxon>
        <taxon>Cytophagales</taxon>
        <taxon>Cytophagaceae</taxon>
        <taxon>Spirosoma</taxon>
    </lineage>
</organism>
<dbReference type="EMBL" id="CP010429">
    <property type="protein sequence ID" value="AKD54868.1"/>
    <property type="molecule type" value="Genomic_DNA"/>
</dbReference>
<evidence type="ECO:0000313" key="2">
    <source>
        <dbReference type="Proteomes" id="UP000033054"/>
    </source>
</evidence>
<gene>
    <name evidence="1" type="ORF">SD10_08105</name>
</gene>